<dbReference type="EMBL" id="BMFD01000008">
    <property type="protein sequence ID" value="GGC44715.1"/>
    <property type="molecule type" value="Genomic_DNA"/>
</dbReference>
<dbReference type="Proteomes" id="UP000635885">
    <property type="component" value="Unassembled WGS sequence"/>
</dbReference>
<reference evidence="3" key="1">
    <citation type="journal article" date="2019" name="Int. J. Syst. Evol. Microbiol.">
        <title>The Global Catalogue of Microorganisms (GCM) 10K type strain sequencing project: providing services to taxonomists for standard genome sequencing and annotation.</title>
        <authorList>
            <consortium name="The Broad Institute Genomics Platform"/>
            <consortium name="The Broad Institute Genome Sequencing Center for Infectious Disease"/>
            <person name="Wu L."/>
            <person name="Ma J."/>
        </authorList>
    </citation>
    <scope>NUCLEOTIDE SEQUENCE [LARGE SCALE GENOMIC DNA]</scope>
    <source>
        <strain evidence="3">CGMCC 1.12479</strain>
    </source>
</reference>
<evidence type="ECO:0000313" key="3">
    <source>
        <dbReference type="Proteomes" id="UP000635885"/>
    </source>
</evidence>
<keyword evidence="3" id="KW-1185">Reference proteome</keyword>
<feature type="chain" id="PRO_5046221488" evidence="1">
    <location>
        <begin position="19"/>
        <end position="66"/>
    </location>
</feature>
<accession>A0ABQ1MPY5</accession>
<comment type="caution">
    <text evidence="2">The sequence shown here is derived from an EMBL/GenBank/DDBJ whole genome shotgun (WGS) entry which is preliminary data.</text>
</comment>
<organism evidence="2 3">
    <name type="scientific">Belliella aquatica</name>
    <dbReference type="NCBI Taxonomy" id="1323734"/>
    <lineage>
        <taxon>Bacteria</taxon>
        <taxon>Pseudomonadati</taxon>
        <taxon>Bacteroidota</taxon>
        <taxon>Cytophagia</taxon>
        <taxon>Cytophagales</taxon>
        <taxon>Cyclobacteriaceae</taxon>
        <taxon>Belliella</taxon>
    </lineage>
</organism>
<evidence type="ECO:0000313" key="2">
    <source>
        <dbReference type="EMBL" id="GGC44715.1"/>
    </source>
</evidence>
<name>A0ABQ1MPY5_9BACT</name>
<proteinExistence type="predicted"/>
<feature type="signal peptide" evidence="1">
    <location>
        <begin position="1"/>
        <end position="18"/>
    </location>
</feature>
<protein>
    <submittedName>
        <fullName evidence="2">Uncharacterized protein</fullName>
    </submittedName>
</protein>
<gene>
    <name evidence="2" type="ORF">GCM10010993_24010</name>
</gene>
<evidence type="ECO:0000256" key="1">
    <source>
        <dbReference type="SAM" id="SignalP"/>
    </source>
</evidence>
<keyword evidence="1" id="KW-0732">Signal</keyword>
<dbReference type="RefSeq" id="WP_188443244.1">
    <property type="nucleotide sequence ID" value="NZ_BMFD01000008.1"/>
</dbReference>
<sequence>MRKLIMFSFGLMSLVAFTTFSPEASQASSSDCMWSDEFFSCDPTFVDGHCALDDGCKPIIVTGSGN</sequence>